<dbReference type="EMBL" id="LS483452">
    <property type="protein sequence ID" value="SQH78189.1"/>
    <property type="molecule type" value="Genomic_DNA"/>
</dbReference>
<dbReference type="KEGG" id="sbk:SHEWBE_4229"/>
<dbReference type="Proteomes" id="UP000250123">
    <property type="component" value="Chromosome SHEWBE"/>
</dbReference>
<name>A0A330M634_9GAMM</name>
<evidence type="ECO:0000313" key="2">
    <source>
        <dbReference type="Proteomes" id="UP000250123"/>
    </source>
</evidence>
<accession>A0A330M634</accession>
<dbReference type="AlphaFoldDB" id="A0A330M634"/>
<sequence>MLRLGCYKSFNDNGGGFYAKKRKLTSPNH</sequence>
<gene>
    <name evidence="1" type="ORF">SHEWBE_4229</name>
</gene>
<organism evidence="1 2">
    <name type="scientific">Shewanella benthica</name>
    <dbReference type="NCBI Taxonomy" id="43661"/>
    <lineage>
        <taxon>Bacteria</taxon>
        <taxon>Pseudomonadati</taxon>
        <taxon>Pseudomonadota</taxon>
        <taxon>Gammaproteobacteria</taxon>
        <taxon>Alteromonadales</taxon>
        <taxon>Shewanellaceae</taxon>
        <taxon>Shewanella</taxon>
    </lineage>
</organism>
<proteinExistence type="predicted"/>
<reference evidence="2" key="1">
    <citation type="submission" date="2018-06" db="EMBL/GenBank/DDBJ databases">
        <authorList>
            <person name="Cea G.-C."/>
            <person name="William W."/>
        </authorList>
    </citation>
    <scope>NUCLEOTIDE SEQUENCE [LARGE SCALE GENOMIC DNA]</scope>
    <source>
        <strain evidence="2">DB21MT-2</strain>
    </source>
</reference>
<evidence type="ECO:0000313" key="1">
    <source>
        <dbReference type="EMBL" id="SQH78189.1"/>
    </source>
</evidence>
<protein>
    <submittedName>
        <fullName evidence="1">Uncharacterized protein</fullName>
    </submittedName>
</protein>